<keyword evidence="1" id="KW-0732">Signal</keyword>
<feature type="signal peptide" evidence="1">
    <location>
        <begin position="1"/>
        <end position="25"/>
    </location>
</feature>
<sequence>MRIFTSLLRLLALAAALSVASPVCATPIVTVGPALEDAFEGSDVVPGLKQLLGPEYGAFRRNFDESAVPVPLKDGGLLLDGWRLGFPGHHAAAVVVYPDGTLHAAYYNAEDRAVRYFSTSGELQQRVLLIWAKRFELSPGHSRSTERSLEERAPASILALPGVEEQAAMRSVAAVIWSAELPSGWNMNTEVGHVLGEATKHIMDCSAAFSLVPKPVGWVPGWSYVAQMSVQIVAYVTGVSGHRVYHSCVITAASRQRSFIELASGEF</sequence>
<proteinExistence type="predicted"/>
<evidence type="ECO:0000313" key="3">
    <source>
        <dbReference type="Proteomes" id="UP001251948"/>
    </source>
</evidence>
<organism evidence="2 3">
    <name type="scientific">Stenotrophomonas maltophilia</name>
    <name type="common">Pseudomonas maltophilia</name>
    <name type="synonym">Xanthomonas maltophilia</name>
    <dbReference type="NCBI Taxonomy" id="40324"/>
    <lineage>
        <taxon>Bacteria</taxon>
        <taxon>Pseudomonadati</taxon>
        <taxon>Pseudomonadota</taxon>
        <taxon>Gammaproteobacteria</taxon>
        <taxon>Lysobacterales</taxon>
        <taxon>Lysobacteraceae</taxon>
        <taxon>Stenotrophomonas</taxon>
        <taxon>Stenotrophomonas maltophilia group</taxon>
    </lineage>
</organism>
<protein>
    <recommendedName>
        <fullName evidence="4">Secreted protein</fullName>
    </recommendedName>
</protein>
<feature type="chain" id="PRO_5042472201" description="Secreted protein" evidence="1">
    <location>
        <begin position="26"/>
        <end position="267"/>
    </location>
</feature>
<dbReference type="Proteomes" id="UP001251948">
    <property type="component" value="Unassembled WGS sequence"/>
</dbReference>
<dbReference type="AlphaFoldDB" id="A0AAJ2MXW5"/>
<evidence type="ECO:0008006" key="4">
    <source>
        <dbReference type="Google" id="ProtNLM"/>
    </source>
</evidence>
<reference evidence="2" key="1">
    <citation type="submission" date="2023-07" db="EMBL/GenBank/DDBJ databases">
        <title>Comparative genomics of clinical Stenotrophomonas maltophilia isolates reveals regions of diversity which correlate with colonization and persistence in vivo.</title>
        <authorList>
            <person name="Mcdaniel M.S."/>
            <person name="Swords W.E."/>
            <person name="Sumpter N.A."/>
            <person name="Lindgren N.R."/>
            <person name="Billiot C.E."/>
        </authorList>
    </citation>
    <scope>NUCLEOTIDE SEQUENCE</scope>
    <source>
        <strain evidence="2">Ism4</strain>
    </source>
</reference>
<evidence type="ECO:0000256" key="1">
    <source>
        <dbReference type="SAM" id="SignalP"/>
    </source>
</evidence>
<accession>A0AAJ2MXW5</accession>
<dbReference type="EMBL" id="JAVSKO010000001">
    <property type="protein sequence ID" value="MDT3467009.1"/>
    <property type="molecule type" value="Genomic_DNA"/>
</dbReference>
<comment type="caution">
    <text evidence="2">The sequence shown here is derived from an EMBL/GenBank/DDBJ whole genome shotgun (WGS) entry which is preliminary data.</text>
</comment>
<dbReference type="RefSeq" id="WP_312560327.1">
    <property type="nucleotide sequence ID" value="NZ_JAVSKO010000001.1"/>
</dbReference>
<gene>
    <name evidence="2" type="ORF">ROV92_03175</name>
</gene>
<evidence type="ECO:0000313" key="2">
    <source>
        <dbReference type="EMBL" id="MDT3467009.1"/>
    </source>
</evidence>
<name>A0AAJ2MXW5_STEMA</name>